<dbReference type="InterPro" id="IPR000917">
    <property type="entry name" value="Sulfatase_N"/>
</dbReference>
<organism evidence="3 4">
    <name type="scientific">Symmachiella macrocystis</name>
    <dbReference type="NCBI Taxonomy" id="2527985"/>
    <lineage>
        <taxon>Bacteria</taxon>
        <taxon>Pseudomonadati</taxon>
        <taxon>Planctomycetota</taxon>
        <taxon>Planctomycetia</taxon>
        <taxon>Planctomycetales</taxon>
        <taxon>Planctomycetaceae</taxon>
        <taxon>Symmachiella</taxon>
    </lineage>
</organism>
<feature type="chain" id="PRO_5023076650" evidence="1">
    <location>
        <begin position="27"/>
        <end position="460"/>
    </location>
</feature>
<dbReference type="EC" id="3.1.6.6" evidence="3"/>
<dbReference type="Gene3D" id="3.40.720.10">
    <property type="entry name" value="Alkaline Phosphatase, subunit A"/>
    <property type="match status" value="1"/>
</dbReference>
<feature type="domain" description="Sulfatase N-terminal" evidence="2">
    <location>
        <begin position="35"/>
        <end position="359"/>
    </location>
</feature>
<keyword evidence="3" id="KW-0378">Hydrolase</keyword>
<dbReference type="Proteomes" id="UP000320735">
    <property type="component" value="Unassembled WGS sequence"/>
</dbReference>
<proteinExistence type="predicted"/>
<protein>
    <submittedName>
        <fullName evidence="3">Choline-sulfatase</fullName>
        <ecNumber evidence="3">3.1.6.6</ecNumber>
    </submittedName>
</protein>
<sequence precursor="true">MNSKTILIAGTALLACAAVTATDADAADAADGARPNIIFLLSDDQRFDTLGSMGNPIIQTPHLDQLAAEGVLFRNSFATTSICATSRASFLTGQYARRHGVHDFRTILSPDAFANTYPMLLRESGYRTAFIGKWGVGGKLPAENFDYWDGFAGQGRYFYPDDPVHITQKLEESAVKFLKTAKADEPFCMAMSFKAAHCQDGDPHPFQPDHRYDALYNDVTIPTVPKTETAVFENLPEWLQTSEGRVRWQIRFATPEMYQKSVKDYYRLITGLDRVVGTIVAQLREQNLLDNTVIIYTADHGFFLGEYGLAGKWLMYEESIRTPLLIYDPRLSQAARGKIYDEMVLNIDIAPTIVELAGAKRPETMQGASLVPLLNGESPEWREEWFYEHLFPHKRIPKSEGVRTARWKYIRYVESDPLREELYDLQADPQELDNLAGNAQHQSALTDMRQRWERLREDLR</sequence>
<gene>
    <name evidence="3" type="primary">betC_5</name>
    <name evidence="3" type="ORF">CA54_11280</name>
</gene>
<evidence type="ECO:0000256" key="1">
    <source>
        <dbReference type="SAM" id="SignalP"/>
    </source>
</evidence>
<dbReference type="RefSeq" id="WP_146369799.1">
    <property type="nucleotide sequence ID" value="NZ_SJPP01000001.1"/>
</dbReference>
<dbReference type="InterPro" id="IPR017850">
    <property type="entry name" value="Alkaline_phosphatase_core_sf"/>
</dbReference>
<evidence type="ECO:0000259" key="2">
    <source>
        <dbReference type="Pfam" id="PF00884"/>
    </source>
</evidence>
<dbReference type="Pfam" id="PF00884">
    <property type="entry name" value="Sulfatase"/>
    <property type="match status" value="1"/>
</dbReference>
<keyword evidence="4" id="KW-1185">Reference proteome</keyword>
<dbReference type="PROSITE" id="PS51257">
    <property type="entry name" value="PROKAR_LIPOPROTEIN"/>
    <property type="match status" value="1"/>
</dbReference>
<feature type="signal peptide" evidence="1">
    <location>
        <begin position="1"/>
        <end position="26"/>
    </location>
</feature>
<reference evidence="3 4" key="1">
    <citation type="submission" date="2019-02" db="EMBL/GenBank/DDBJ databases">
        <title>Deep-cultivation of Planctomycetes and their phenomic and genomic characterization uncovers novel biology.</title>
        <authorList>
            <person name="Wiegand S."/>
            <person name="Jogler M."/>
            <person name="Boedeker C."/>
            <person name="Pinto D."/>
            <person name="Vollmers J."/>
            <person name="Rivas-Marin E."/>
            <person name="Kohn T."/>
            <person name="Peeters S.H."/>
            <person name="Heuer A."/>
            <person name="Rast P."/>
            <person name="Oberbeckmann S."/>
            <person name="Bunk B."/>
            <person name="Jeske O."/>
            <person name="Meyerdierks A."/>
            <person name="Storesund J.E."/>
            <person name="Kallscheuer N."/>
            <person name="Luecker S."/>
            <person name="Lage O.M."/>
            <person name="Pohl T."/>
            <person name="Merkel B.J."/>
            <person name="Hornburger P."/>
            <person name="Mueller R.-W."/>
            <person name="Bruemmer F."/>
            <person name="Labrenz M."/>
            <person name="Spormann A.M."/>
            <person name="Op Den Camp H."/>
            <person name="Overmann J."/>
            <person name="Amann R."/>
            <person name="Jetten M.S.M."/>
            <person name="Mascher T."/>
            <person name="Medema M.H."/>
            <person name="Devos D.P."/>
            <person name="Kaster A.-K."/>
            <person name="Ovreas L."/>
            <person name="Rohde M."/>
            <person name="Galperin M.Y."/>
            <person name="Jogler C."/>
        </authorList>
    </citation>
    <scope>NUCLEOTIDE SEQUENCE [LARGE SCALE GENOMIC DNA]</scope>
    <source>
        <strain evidence="3 4">CA54</strain>
    </source>
</reference>
<accession>A0A5C6BJV8</accession>
<dbReference type="GO" id="GO:0047753">
    <property type="term" value="F:choline-sulfatase activity"/>
    <property type="evidence" value="ECO:0007669"/>
    <property type="project" value="UniProtKB-EC"/>
</dbReference>
<keyword evidence="1" id="KW-0732">Signal</keyword>
<dbReference type="PANTHER" id="PTHR43108">
    <property type="entry name" value="N-ACETYLGLUCOSAMINE-6-SULFATASE FAMILY MEMBER"/>
    <property type="match status" value="1"/>
</dbReference>
<dbReference type="CDD" id="cd16031">
    <property type="entry name" value="G6S_like"/>
    <property type="match status" value="1"/>
</dbReference>
<evidence type="ECO:0000313" key="3">
    <source>
        <dbReference type="EMBL" id="TWU12305.1"/>
    </source>
</evidence>
<dbReference type="PANTHER" id="PTHR43108:SF6">
    <property type="entry name" value="N-SULPHOGLUCOSAMINE SULPHOHYDROLASE"/>
    <property type="match status" value="1"/>
</dbReference>
<evidence type="ECO:0000313" key="4">
    <source>
        <dbReference type="Proteomes" id="UP000320735"/>
    </source>
</evidence>
<dbReference type="AlphaFoldDB" id="A0A5C6BJV8"/>
<dbReference type="EMBL" id="SJPP01000001">
    <property type="protein sequence ID" value="TWU12305.1"/>
    <property type="molecule type" value="Genomic_DNA"/>
</dbReference>
<dbReference type="SUPFAM" id="SSF53649">
    <property type="entry name" value="Alkaline phosphatase-like"/>
    <property type="match status" value="1"/>
</dbReference>
<comment type="caution">
    <text evidence="3">The sequence shown here is derived from an EMBL/GenBank/DDBJ whole genome shotgun (WGS) entry which is preliminary data.</text>
</comment>
<name>A0A5C6BJV8_9PLAN</name>
<dbReference type="OrthoDB" id="237120at2"/>